<feature type="compositionally biased region" description="Acidic residues" evidence="5">
    <location>
        <begin position="611"/>
        <end position="624"/>
    </location>
</feature>
<evidence type="ECO:0000256" key="5">
    <source>
        <dbReference type="SAM" id="MobiDB-lite"/>
    </source>
</evidence>
<feature type="region of interest" description="Disordered" evidence="5">
    <location>
        <begin position="650"/>
        <end position="699"/>
    </location>
</feature>
<gene>
    <name evidence="7" type="ORF">M501DRAFT_1012279</name>
</gene>
<proteinExistence type="predicted"/>
<dbReference type="SUPFAM" id="SSF57850">
    <property type="entry name" value="RING/U-box"/>
    <property type="match status" value="1"/>
</dbReference>
<dbReference type="InterPro" id="IPR017907">
    <property type="entry name" value="Znf_RING_CS"/>
</dbReference>
<sequence>MSAMDTRASSAPATTSRNVRQKPTSTSASSSTVMPSNATSRPPQVIRPSPSASSSAPRSTTGSTTSTHKPPTQSSIEIRKARTSSKDSLTAKMPKKQDEVVKPDKNEEVLDHQSLLKVYKSSFDSLRSLITCKICDRLLYEPYVISCGHVYCYSCLCQWFVTNKKKKTCPDCRAHIIDPPAPSYLTREITQNLIARAELLPPGESAEQHTTWHKEEQDQIQQDKNNTDKRTGGLFKGVFRNTRKLRVFVDEEDTVDRCPYCMWELVDRECSQCGLQVDENGSVIFPNSFGGFSDMDETSEHNMSGEDHDAELDMEDDDAELGFEEDGMEEWGNYHEDDHPYAVRRWLANGALGAPPHTYASAPRRRAAHSAAGSRRRSYSASIISDIFTEDAEMETLEEEDDEDLEDEDSSMNDFIDDEVEEQSQSTNSTSGQTLQPSFNVNQRRARRVVESDSSSVSHIQDLEEDDEDEGPIPNGRRRQNPGATTARFGHRGTVPPSESTEASIDQELSDDEQALLYENAWAQLGNDGQDDEMDDGEGDDSDGGRTTIGWEPTANSNDTSRIPGSLTPVAGRPPASNPHAPRIGSSRFLDGSRGLRRRSSVLSVSTVNYEDGEADDDDSEAEQGIDHDGDMNMNGLQIRARRSRIRLRNGQTPNVGRPESRILSVGDAVDVDTDDNSDTSAYPSRRRQRMHSRQPDYDPRISWMFTQHLNDMREIGQVPGGINEYLEQLRAVTPVSRPRTANRNRFTYSPAPFSPLSNGSLPPFSPPANAPTRHRTPSIDGSSVGGRLTEASSRQSRSSSTSVQSSSTISGVPVQNTSVGQQRDSSTVLDSTATASQLSNSIQAASTGTNSLPIDAMGDIIERPMSRVSSRPPSAAGRRPAPPFGPAYSGLSINPGLNFAARSFQAGTRNPFAFYIRPRPSTQQFREQSSTATLRPRNSQSTMRVRSQPSQINMRDTVNQGQGLRHQSSRVLRARPSQQRLHNQASNRTLRASDTTPLLPQNNPPSSPTARSGANAPSGLSADERSRRAQDYITRRSEELRMQESTTSASNNPFHAVRRQAAPARETINAGISPTSSRPSSSRDGAPIPVSNLGSSATSPGIGQQGILSPPLRPVGASPNLQRRRSSRNIGTPPGAFASPQSNAQYGFARQRTGFTPVNGGIGAPPNSAGRRMSTVPSATEAGQY</sequence>
<feature type="compositionally biased region" description="Low complexity" evidence="5">
    <location>
        <begin position="423"/>
        <end position="436"/>
    </location>
</feature>
<feature type="compositionally biased region" description="Polar residues" evidence="5">
    <location>
        <begin position="554"/>
        <end position="563"/>
    </location>
</feature>
<feature type="compositionally biased region" description="Basic residues" evidence="5">
    <location>
        <begin position="363"/>
        <end position="378"/>
    </location>
</feature>
<dbReference type="InterPro" id="IPR001841">
    <property type="entry name" value="Znf_RING"/>
</dbReference>
<feature type="compositionally biased region" description="Polar residues" evidence="5">
    <location>
        <begin position="1176"/>
        <end position="1186"/>
    </location>
</feature>
<evidence type="ECO:0000256" key="4">
    <source>
        <dbReference type="PROSITE-ProRule" id="PRU00175"/>
    </source>
</evidence>
<dbReference type="OrthoDB" id="6105938at2759"/>
<evidence type="ECO:0000256" key="1">
    <source>
        <dbReference type="ARBA" id="ARBA00022723"/>
    </source>
</evidence>
<dbReference type="PANTHER" id="PTHR23327:SF42">
    <property type="entry name" value="LON PEPTIDASE N-TERMINAL DOMAIN AND RING FINGER PROTEIN C14F5.10C"/>
    <property type="match status" value="1"/>
</dbReference>
<feature type="region of interest" description="Disordered" evidence="5">
    <location>
        <begin position="737"/>
        <end position="833"/>
    </location>
</feature>
<protein>
    <recommendedName>
        <fullName evidence="6">RING-type domain-containing protein</fullName>
    </recommendedName>
</protein>
<feature type="domain" description="RING-type" evidence="6">
    <location>
        <begin position="132"/>
        <end position="173"/>
    </location>
</feature>
<evidence type="ECO:0000256" key="3">
    <source>
        <dbReference type="ARBA" id="ARBA00022833"/>
    </source>
</evidence>
<feature type="region of interest" description="Disordered" evidence="5">
    <location>
        <begin position="607"/>
        <end position="633"/>
    </location>
</feature>
<dbReference type="InterPro" id="IPR013083">
    <property type="entry name" value="Znf_RING/FYVE/PHD"/>
</dbReference>
<evidence type="ECO:0000256" key="2">
    <source>
        <dbReference type="ARBA" id="ARBA00022771"/>
    </source>
</evidence>
<dbReference type="PROSITE" id="PS00518">
    <property type="entry name" value="ZF_RING_1"/>
    <property type="match status" value="1"/>
</dbReference>
<feature type="region of interest" description="Disordered" evidence="5">
    <location>
        <begin position="355"/>
        <end position="592"/>
    </location>
</feature>
<dbReference type="Gene3D" id="3.30.40.10">
    <property type="entry name" value="Zinc/RING finger domain, C3HC4 (zinc finger)"/>
    <property type="match status" value="1"/>
</dbReference>
<keyword evidence="8" id="KW-1185">Reference proteome</keyword>
<dbReference type="InterPro" id="IPR027370">
    <property type="entry name" value="Znf-RING_euk"/>
</dbReference>
<feature type="compositionally biased region" description="Basic and acidic residues" evidence="5">
    <location>
        <begin position="95"/>
        <end position="105"/>
    </location>
</feature>
<feature type="compositionally biased region" description="Low complexity" evidence="5">
    <location>
        <begin position="1074"/>
        <end position="1084"/>
    </location>
</feature>
<feature type="compositionally biased region" description="Polar residues" evidence="5">
    <location>
        <begin position="1044"/>
        <end position="1054"/>
    </location>
</feature>
<feature type="region of interest" description="Disordered" evidence="5">
    <location>
        <begin position="205"/>
        <end position="227"/>
    </location>
</feature>
<keyword evidence="1" id="KW-0479">Metal-binding</keyword>
<feature type="compositionally biased region" description="Basic and acidic residues" evidence="5">
    <location>
        <begin position="1023"/>
        <end position="1043"/>
    </location>
</feature>
<keyword evidence="3" id="KW-0862">Zinc</keyword>
<dbReference type="AlphaFoldDB" id="A0A9P4VTA1"/>
<feature type="compositionally biased region" description="Polar residues" evidence="5">
    <location>
        <begin position="921"/>
        <end position="995"/>
    </location>
</feature>
<dbReference type="GO" id="GO:0008270">
    <property type="term" value="F:zinc ion binding"/>
    <property type="evidence" value="ECO:0007669"/>
    <property type="project" value="UniProtKB-KW"/>
</dbReference>
<evidence type="ECO:0000313" key="8">
    <source>
        <dbReference type="Proteomes" id="UP000799429"/>
    </source>
</evidence>
<evidence type="ECO:0000259" key="6">
    <source>
        <dbReference type="PROSITE" id="PS50089"/>
    </source>
</evidence>
<dbReference type="Proteomes" id="UP000799429">
    <property type="component" value="Unassembled WGS sequence"/>
</dbReference>
<organism evidence="7 8">
    <name type="scientific">Patellaria atrata CBS 101060</name>
    <dbReference type="NCBI Taxonomy" id="1346257"/>
    <lineage>
        <taxon>Eukaryota</taxon>
        <taxon>Fungi</taxon>
        <taxon>Dikarya</taxon>
        <taxon>Ascomycota</taxon>
        <taxon>Pezizomycotina</taxon>
        <taxon>Dothideomycetes</taxon>
        <taxon>Dothideomycetes incertae sedis</taxon>
        <taxon>Patellariales</taxon>
        <taxon>Patellariaceae</taxon>
        <taxon>Patellaria</taxon>
    </lineage>
</organism>
<name>A0A9P4VTA1_9PEZI</name>
<accession>A0A9P4VTA1</accession>
<dbReference type="PROSITE" id="PS50089">
    <property type="entry name" value="ZF_RING_2"/>
    <property type="match status" value="1"/>
</dbReference>
<feature type="compositionally biased region" description="Basic and acidic residues" evidence="5">
    <location>
        <begin position="206"/>
        <end position="217"/>
    </location>
</feature>
<feature type="compositionally biased region" description="Polar residues" evidence="5">
    <location>
        <begin position="1093"/>
        <end position="1103"/>
    </location>
</feature>
<reference evidence="7" key="1">
    <citation type="journal article" date="2020" name="Stud. Mycol.">
        <title>101 Dothideomycetes genomes: a test case for predicting lifestyles and emergence of pathogens.</title>
        <authorList>
            <person name="Haridas S."/>
            <person name="Albert R."/>
            <person name="Binder M."/>
            <person name="Bloem J."/>
            <person name="Labutti K."/>
            <person name="Salamov A."/>
            <person name="Andreopoulos B."/>
            <person name="Baker S."/>
            <person name="Barry K."/>
            <person name="Bills G."/>
            <person name="Bluhm B."/>
            <person name="Cannon C."/>
            <person name="Castanera R."/>
            <person name="Culley D."/>
            <person name="Daum C."/>
            <person name="Ezra D."/>
            <person name="Gonzalez J."/>
            <person name="Henrissat B."/>
            <person name="Kuo A."/>
            <person name="Liang C."/>
            <person name="Lipzen A."/>
            <person name="Lutzoni F."/>
            <person name="Magnuson J."/>
            <person name="Mondo S."/>
            <person name="Nolan M."/>
            <person name="Ohm R."/>
            <person name="Pangilinan J."/>
            <person name="Park H.-J."/>
            <person name="Ramirez L."/>
            <person name="Alfaro M."/>
            <person name="Sun H."/>
            <person name="Tritt A."/>
            <person name="Yoshinaga Y."/>
            <person name="Zwiers L.-H."/>
            <person name="Turgeon B."/>
            <person name="Goodwin S."/>
            <person name="Spatafora J."/>
            <person name="Crous P."/>
            <person name="Grigoriev I."/>
        </authorList>
    </citation>
    <scope>NUCLEOTIDE SEQUENCE</scope>
    <source>
        <strain evidence="7">CBS 101060</strain>
    </source>
</reference>
<evidence type="ECO:0000313" key="7">
    <source>
        <dbReference type="EMBL" id="KAF2842893.1"/>
    </source>
</evidence>
<feature type="compositionally biased region" description="Polar residues" evidence="5">
    <location>
        <begin position="7"/>
        <end position="23"/>
    </location>
</feature>
<feature type="compositionally biased region" description="Polar residues" evidence="5">
    <location>
        <begin position="814"/>
        <end position="833"/>
    </location>
</feature>
<feature type="region of interest" description="Disordered" evidence="5">
    <location>
        <begin position="919"/>
        <end position="1186"/>
    </location>
</feature>
<feature type="compositionally biased region" description="Low complexity" evidence="5">
    <location>
        <begin position="48"/>
        <end position="72"/>
    </location>
</feature>
<dbReference type="EMBL" id="MU006089">
    <property type="protein sequence ID" value="KAF2842893.1"/>
    <property type="molecule type" value="Genomic_DNA"/>
</dbReference>
<feature type="compositionally biased region" description="Polar residues" evidence="5">
    <location>
        <begin position="33"/>
        <end position="42"/>
    </location>
</feature>
<feature type="compositionally biased region" description="Acidic residues" evidence="5">
    <location>
        <begin position="529"/>
        <end position="542"/>
    </location>
</feature>
<comment type="caution">
    <text evidence="7">The sequence shown here is derived from an EMBL/GenBank/DDBJ whole genome shotgun (WGS) entry which is preliminary data.</text>
</comment>
<feature type="compositionally biased region" description="Low complexity" evidence="5">
    <location>
        <begin position="793"/>
        <end position="811"/>
    </location>
</feature>
<dbReference type="PANTHER" id="PTHR23327">
    <property type="entry name" value="RING FINGER PROTEIN 127"/>
    <property type="match status" value="1"/>
</dbReference>
<dbReference type="Pfam" id="PF13445">
    <property type="entry name" value="zf-RING_UBOX"/>
    <property type="match status" value="1"/>
</dbReference>
<feature type="compositionally biased region" description="Acidic residues" evidence="5">
    <location>
        <begin position="388"/>
        <end position="422"/>
    </location>
</feature>
<keyword evidence="2 4" id="KW-0863">Zinc-finger</keyword>
<dbReference type="GO" id="GO:0061630">
    <property type="term" value="F:ubiquitin protein ligase activity"/>
    <property type="evidence" value="ECO:0007669"/>
    <property type="project" value="TreeGrafter"/>
</dbReference>
<dbReference type="SMART" id="SM00184">
    <property type="entry name" value="RING"/>
    <property type="match status" value="1"/>
</dbReference>
<feature type="region of interest" description="Disordered" evidence="5">
    <location>
        <begin position="1"/>
        <end position="105"/>
    </location>
</feature>
<dbReference type="CDD" id="cd16568">
    <property type="entry name" value="RING-HC_ScPSH1-like"/>
    <property type="match status" value="1"/>
</dbReference>